<name>A0A246JI08_9BURK</name>
<sequence>MRVDQRSTSDEEGTVTPRSTIDPGARQYWLMKSEPDEASIDHLQAAGELPWTGVRNYQARNFMRDVMRVGDGVLFYHSSCPEPGIAGLAEVSSTAYPDETQFDPASHYFDAKSKREEPRWQHVDVRFVRKTRLLSLAEMKRDPALSGMRTLQPGNRLSITPVTPAEWAHLQQLLG</sequence>
<accession>A0A246JI08</accession>
<dbReference type="PANTHER" id="PTHR14087:SF7">
    <property type="entry name" value="THYMOCYTE NUCLEAR PROTEIN 1"/>
    <property type="match status" value="1"/>
</dbReference>
<dbReference type="CDD" id="cd21133">
    <property type="entry name" value="EVE"/>
    <property type="match status" value="1"/>
</dbReference>
<dbReference type="Gene3D" id="3.10.590.10">
    <property type="entry name" value="ph1033 like domains"/>
    <property type="match status" value="1"/>
</dbReference>
<dbReference type="SUPFAM" id="SSF88697">
    <property type="entry name" value="PUA domain-like"/>
    <property type="match status" value="1"/>
</dbReference>
<keyword evidence="4" id="KW-1185">Reference proteome</keyword>
<feature type="domain" description="EVE" evidence="2">
    <location>
        <begin position="27"/>
        <end position="172"/>
    </location>
</feature>
<dbReference type="InterPro" id="IPR002740">
    <property type="entry name" value="EVE_domain"/>
</dbReference>
<feature type="region of interest" description="Disordered" evidence="1">
    <location>
        <begin position="1"/>
        <end position="23"/>
    </location>
</feature>
<dbReference type="Pfam" id="PF01878">
    <property type="entry name" value="EVE"/>
    <property type="match status" value="1"/>
</dbReference>
<comment type="caution">
    <text evidence="3">The sequence shown here is derived from an EMBL/GenBank/DDBJ whole genome shotgun (WGS) entry which is preliminary data.</text>
</comment>
<protein>
    <submittedName>
        <fullName evidence="3">EVE domain-containing protein</fullName>
    </submittedName>
</protein>
<dbReference type="AlphaFoldDB" id="A0A246JI08"/>
<organism evidence="3 4">
    <name type="scientific">Roseateles aquatilis</name>
    <dbReference type="NCBI Taxonomy" id="431061"/>
    <lineage>
        <taxon>Bacteria</taxon>
        <taxon>Pseudomonadati</taxon>
        <taxon>Pseudomonadota</taxon>
        <taxon>Betaproteobacteria</taxon>
        <taxon>Burkholderiales</taxon>
        <taxon>Sphaerotilaceae</taxon>
        <taxon>Roseateles</taxon>
    </lineage>
</organism>
<dbReference type="OrthoDB" id="9791347at2"/>
<evidence type="ECO:0000313" key="3">
    <source>
        <dbReference type="EMBL" id="OWQ92296.1"/>
    </source>
</evidence>
<evidence type="ECO:0000313" key="4">
    <source>
        <dbReference type="Proteomes" id="UP000197468"/>
    </source>
</evidence>
<dbReference type="InterPro" id="IPR047197">
    <property type="entry name" value="THYN1-like_EVE"/>
</dbReference>
<dbReference type="EMBL" id="NIOF01000002">
    <property type="protein sequence ID" value="OWQ92296.1"/>
    <property type="molecule type" value="Genomic_DNA"/>
</dbReference>
<dbReference type="InterPro" id="IPR052181">
    <property type="entry name" value="5hmC_binding"/>
</dbReference>
<evidence type="ECO:0000256" key="1">
    <source>
        <dbReference type="SAM" id="MobiDB-lite"/>
    </source>
</evidence>
<dbReference type="PANTHER" id="PTHR14087">
    <property type="entry name" value="THYMOCYTE NUCLEAR PROTEIN 1"/>
    <property type="match status" value="1"/>
</dbReference>
<dbReference type="Proteomes" id="UP000197468">
    <property type="component" value="Unassembled WGS sequence"/>
</dbReference>
<reference evidence="3 4" key="1">
    <citation type="journal article" date="2008" name="Int. J. Syst. Evol. Microbiol.">
        <title>Description of Roseateles aquatilis sp. nov. and Roseateles terrae sp. nov., in the class Betaproteobacteria, and emended description of the genus Roseateles.</title>
        <authorList>
            <person name="Gomila M."/>
            <person name="Bowien B."/>
            <person name="Falsen E."/>
            <person name="Moore E.R."/>
            <person name="Lalucat J."/>
        </authorList>
    </citation>
    <scope>NUCLEOTIDE SEQUENCE [LARGE SCALE GENOMIC DNA]</scope>
    <source>
        <strain evidence="3 4">CCUG 48205</strain>
    </source>
</reference>
<gene>
    <name evidence="3" type="ORF">CDN99_05530</name>
</gene>
<proteinExistence type="predicted"/>
<evidence type="ECO:0000259" key="2">
    <source>
        <dbReference type="Pfam" id="PF01878"/>
    </source>
</evidence>
<dbReference type="InterPro" id="IPR015947">
    <property type="entry name" value="PUA-like_sf"/>
</dbReference>